<dbReference type="Proteomes" id="UP000550787">
    <property type="component" value="Unassembled WGS sequence"/>
</dbReference>
<gene>
    <name evidence="1" type="ORF">HLH33_02425</name>
</gene>
<dbReference type="AlphaFoldDB" id="A0A7W4FCJ7"/>
<proteinExistence type="predicted"/>
<dbReference type="EMBL" id="JABEQG010000002">
    <property type="protein sequence ID" value="MBB2155173.1"/>
    <property type="molecule type" value="Genomic_DNA"/>
</dbReference>
<reference evidence="1 2" key="1">
    <citation type="submission" date="2020-04" db="EMBL/GenBank/DDBJ databases">
        <title>Description of novel Gluconacetobacter.</title>
        <authorList>
            <person name="Sombolestani A."/>
        </authorList>
    </citation>
    <scope>NUCLEOTIDE SEQUENCE [LARGE SCALE GENOMIC DNA]</scope>
    <source>
        <strain evidence="1 2">LMG 7603</strain>
    </source>
</reference>
<name>A0A7W4FCJ7_GLUDI</name>
<evidence type="ECO:0000313" key="2">
    <source>
        <dbReference type="Proteomes" id="UP000550787"/>
    </source>
</evidence>
<dbReference type="RefSeq" id="WP_183115347.1">
    <property type="nucleotide sequence ID" value="NZ_JABEQG010000002.1"/>
</dbReference>
<evidence type="ECO:0000313" key="1">
    <source>
        <dbReference type="EMBL" id="MBB2155173.1"/>
    </source>
</evidence>
<accession>A0A7W4FCJ7</accession>
<organism evidence="1 2">
    <name type="scientific">Gluconacetobacter diazotrophicus</name>
    <name type="common">Acetobacter diazotrophicus</name>
    <dbReference type="NCBI Taxonomy" id="33996"/>
    <lineage>
        <taxon>Bacteria</taxon>
        <taxon>Pseudomonadati</taxon>
        <taxon>Pseudomonadota</taxon>
        <taxon>Alphaproteobacteria</taxon>
        <taxon>Acetobacterales</taxon>
        <taxon>Acetobacteraceae</taxon>
        <taxon>Gluconacetobacter</taxon>
    </lineage>
</organism>
<sequence>MDYFKNLFANARWWRSDARPLCFAAHGPQGRSAAMLADTRRARPFGPLSLTSPHLQTGSKRRSFLKKEPKNFYPFYNYLPRSS</sequence>
<protein>
    <submittedName>
        <fullName evidence="1">Uncharacterized protein</fullName>
    </submittedName>
</protein>
<comment type="caution">
    <text evidence="1">The sequence shown here is derived from an EMBL/GenBank/DDBJ whole genome shotgun (WGS) entry which is preliminary data.</text>
</comment>